<reference evidence="1" key="1">
    <citation type="submission" date="2018-05" db="EMBL/GenBank/DDBJ databases">
        <authorList>
            <person name="Lanie J.A."/>
            <person name="Ng W.-L."/>
            <person name="Kazmierczak K.M."/>
            <person name="Andrzejewski T.M."/>
            <person name="Davidsen T.M."/>
            <person name="Wayne K.J."/>
            <person name="Tettelin H."/>
            <person name="Glass J.I."/>
            <person name="Rusch D."/>
            <person name="Podicherti R."/>
            <person name="Tsui H.-C.T."/>
            <person name="Winkler M.E."/>
        </authorList>
    </citation>
    <scope>NUCLEOTIDE SEQUENCE</scope>
</reference>
<dbReference type="EMBL" id="UINC01007632">
    <property type="protein sequence ID" value="SVA34349.1"/>
    <property type="molecule type" value="Genomic_DNA"/>
</dbReference>
<gene>
    <name evidence="1" type="ORF">METZ01_LOCUS87203</name>
</gene>
<feature type="non-terminal residue" evidence="1">
    <location>
        <position position="198"/>
    </location>
</feature>
<dbReference type="AlphaFoldDB" id="A0A381V1U3"/>
<proteinExistence type="predicted"/>
<evidence type="ECO:0008006" key="2">
    <source>
        <dbReference type="Google" id="ProtNLM"/>
    </source>
</evidence>
<organism evidence="1">
    <name type="scientific">marine metagenome</name>
    <dbReference type="NCBI Taxonomy" id="408172"/>
    <lineage>
        <taxon>unclassified sequences</taxon>
        <taxon>metagenomes</taxon>
        <taxon>ecological metagenomes</taxon>
    </lineage>
</organism>
<accession>A0A381V1U3</accession>
<protein>
    <recommendedName>
        <fullName evidence="2">Outer membrane protein beta-barrel domain-containing protein</fullName>
    </recommendedName>
</protein>
<name>A0A381V1U3_9ZZZZ</name>
<evidence type="ECO:0000313" key="1">
    <source>
        <dbReference type="EMBL" id="SVA34349.1"/>
    </source>
</evidence>
<sequence length="198" mass="22861">MAQPKISVGLGLGLYEPTLSGFDENTDVPFPTGNMLNRNFLLNWAVYYEFFSNARLGYNSYSSFEVGKLDLINSKAVYRRTIIYRMFPLETYFRWKPRIELNFTLTPIWGRGRIFVDTTPGDKSEDWNQLINSFGDSEPVSDLGATDAMINDWIGFSGMIGIRYYLSTRIGLDMKMGFMDNSYKNEKWRLQKKEVTGP</sequence>